<name>A0ABR2KJV0_9EUKA</name>
<evidence type="ECO:0000313" key="1">
    <source>
        <dbReference type="EMBL" id="KAK8891428.1"/>
    </source>
</evidence>
<accession>A0ABR2KJV0</accession>
<organism evidence="1 2">
    <name type="scientific">Tritrichomonas musculus</name>
    <dbReference type="NCBI Taxonomy" id="1915356"/>
    <lineage>
        <taxon>Eukaryota</taxon>
        <taxon>Metamonada</taxon>
        <taxon>Parabasalia</taxon>
        <taxon>Tritrichomonadida</taxon>
        <taxon>Tritrichomonadidae</taxon>
        <taxon>Tritrichomonas</taxon>
    </lineage>
</organism>
<dbReference type="Proteomes" id="UP001470230">
    <property type="component" value="Unassembled WGS sequence"/>
</dbReference>
<evidence type="ECO:0000313" key="2">
    <source>
        <dbReference type="Proteomes" id="UP001470230"/>
    </source>
</evidence>
<reference evidence="1 2" key="1">
    <citation type="submission" date="2024-04" db="EMBL/GenBank/DDBJ databases">
        <title>Tritrichomonas musculus Genome.</title>
        <authorList>
            <person name="Alves-Ferreira E."/>
            <person name="Grigg M."/>
            <person name="Lorenzi H."/>
            <person name="Galac M."/>
        </authorList>
    </citation>
    <scope>NUCLEOTIDE SEQUENCE [LARGE SCALE GENOMIC DNA]</scope>
    <source>
        <strain evidence="1 2">EAF2021</strain>
    </source>
</reference>
<gene>
    <name evidence="1" type="ORF">M9Y10_028637</name>
</gene>
<proteinExistence type="predicted"/>
<sequence length="119" mass="13727">MTLLLPSGTEPNDLYNPIQAKLTTLVTTVVEDGSNLKLVILVSRIIIELKSFYVGYRQNCRYYFASQENGFITTDIWDFWAGIVFFPDVIQRLQNCNYSGPIINRRLHITFFRLLSSAK</sequence>
<protein>
    <submittedName>
        <fullName evidence="1">Uncharacterized protein</fullName>
    </submittedName>
</protein>
<keyword evidence="2" id="KW-1185">Reference proteome</keyword>
<comment type="caution">
    <text evidence="1">The sequence shown here is derived from an EMBL/GenBank/DDBJ whole genome shotgun (WGS) entry which is preliminary data.</text>
</comment>
<dbReference type="EMBL" id="JAPFFF010000004">
    <property type="protein sequence ID" value="KAK8891428.1"/>
    <property type="molecule type" value="Genomic_DNA"/>
</dbReference>